<evidence type="ECO:0000313" key="13">
    <source>
        <dbReference type="Proteomes" id="UP000182444"/>
    </source>
</evidence>
<evidence type="ECO:0000256" key="9">
    <source>
        <dbReference type="SAM" id="MobiDB-lite"/>
    </source>
</evidence>
<dbReference type="PROSITE" id="PS00975">
    <property type="entry name" value="NMT_1"/>
    <property type="match status" value="1"/>
</dbReference>
<dbReference type="InterPro" id="IPR022678">
    <property type="entry name" value="NMT_CS"/>
</dbReference>
<evidence type="ECO:0000256" key="5">
    <source>
        <dbReference type="ARBA" id="ARBA00022679"/>
    </source>
</evidence>
<feature type="domain" description="Glycylpeptide N-tetradecanoyltransferase N-terminal" evidence="10">
    <location>
        <begin position="92"/>
        <end position="250"/>
    </location>
</feature>
<dbReference type="GO" id="GO:0004379">
    <property type="term" value="F:glycylpeptide N-tetradecanoyltransferase activity"/>
    <property type="evidence" value="ECO:0007669"/>
    <property type="project" value="UniProtKB-EC"/>
</dbReference>
<dbReference type="eggNOG" id="KOG2779">
    <property type="taxonomic scope" value="Eukaryota"/>
</dbReference>
<dbReference type="GO" id="GO:0005737">
    <property type="term" value="C:cytoplasm"/>
    <property type="evidence" value="ECO:0007669"/>
    <property type="project" value="TreeGrafter"/>
</dbReference>
<dbReference type="Gene3D" id="3.40.630.30">
    <property type="match status" value="2"/>
</dbReference>
<dbReference type="VEuPathDB" id="FungiDB:YALI0_E01078g"/>
<comment type="subunit">
    <text evidence="2">Monomer.</text>
</comment>
<evidence type="ECO:0000256" key="4">
    <source>
        <dbReference type="ARBA" id="ARBA00022240"/>
    </source>
</evidence>
<dbReference type="InterPro" id="IPR000903">
    <property type="entry name" value="NMT"/>
</dbReference>
<protein>
    <recommendedName>
        <fullName evidence="4 7">Glycylpeptide N-tetradecanoyltransferase</fullName>
        <ecNumber evidence="3 7">2.3.1.97</ecNumber>
    </recommendedName>
</protein>
<feature type="compositionally biased region" description="Basic and acidic residues" evidence="9">
    <location>
        <begin position="1"/>
        <end position="16"/>
    </location>
</feature>
<comment type="function">
    <text evidence="7">Adds a myristoyl group to the N-terminal glycine residue of certain cellular proteins.</text>
</comment>
<evidence type="ECO:0000256" key="3">
    <source>
        <dbReference type="ARBA" id="ARBA00012923"/>
    </source>
</evidence>
<dbReference type="EMBL" id="CP017557">
    <property type="protein sequence ID" value="AOW04791.1"/>
    <property type="molecule type" value="Genomic_DNA"/>
</dbReference>
<keyword evidence="6 7" id="KW-0012">Acyltransferase</keyword>
<evidence type="ECO:0000256" key="6">
    <source>
        <dbReference type="ARBA" id="ARBA00023315"/>
    </source>
</evidence>
<dbReference type="RefSeq" id="XP_503400.2">
    <property type="nucleotide sequence ID" value="XM_503400.3"/>
</dbReference>
<dbReference type="PANTHER" id="PTHR11377:SF5">
    <property type="entry name" value="GLYCYLPEPTIDE N-TETRADECANOYLTRANSFERASE"/>
    <property type="match status" value="1"/>
</dbReference>
<evidence type="ECO:0000256" key="2">
    <source>
        <dbReference type="ARBA" id="ARBA00011245"/>
    </source>
</evidence>
<dbReference type="PROSITE" id="PS00976">
    <property type="entry name" value="NMT_2"/>
    <property type="match status" value="1"/>
</dbReference>
<evidence type="ECO:0000259" key="11">
    <source>
        <dbReference type="Pfam" id="PF02799"/>
    </source>
</evidence>
<dbReference type="InterPro" id="IPR022676">
    <property type="entry name" value="NMT_N"/>
</dbReference>
<organism evidence="12 13">
    <name type="scientific">Yarrowia lipolytica</name>
    <name type="common">Candida lipolytica</name>
    <dbReference type="NCBI Taxonomy" id="4952"/>
    <lineage>
        <taxon>Eukaryota</taxon>
        <taxon>Fungi</taxon>
        <taxon>Dikarya</taxon>
        <taxon>Ascomycota</taxon>
        <taxon>Saccharomycotina</taxon>
        <taxon>Dipodascomycetes</taxon>
        <taxon>Dipodascales</taxon>
        <taxon>Dipodascales incertae sedis</taxon>
        <taxon>Yarrowia</taxon>
    </lineage>
</organism>
<dbReference type="KEGG" id="yli:2912937"/>
<dbReference type="EC" id="2.3.1.97" evidence="3 7"/>
<dbReference type="PIRSF" id="PIRSF015892">
    <property type="entry name" value="N-myristl_transf"/>
    <property type="match status" value="1"/>
</dbReference>
<dbReference type="Pfam" id="PF01233">
    <property type="entry name" value="NMT"/>
    <property type="match status" value="1"/>
</dbReference>
<evidence type="ECO:0000256" key="1">
    <source>
        <dbReference type="ARBA" id="ARBA00009469"/>
    </source>
</evidence>
<dbReference type="VEuPathDB" id="FungiDB:YALI1_E01614g"/>
<evidence type="ECO:0000256" key="8">
    <source>
        <dbReference type="RuleBase" id="RU004178"/>
    </source>
</evidence>
<evidence type="ECO:0000256" key="7">
    <source>
        <dbReference type="RuleBase" id="RU000586"/>
    </source>
</evidence>
<comment type="catalytic activity">
    <reaction evidence="7">
        <text>N-terminal glycyl-[protein] + tetradecanoyl-CoA = N-tetradecanoylglycyl-[protein] + CoA + H(+)</text>
        <dbReference type="Rhea" id="RHEA:15521"/>
        <dbReference type="Rhea" id="RHEA-COMP:12666"/>
        <dbReference type="Rhea" id="RHEA-COMP:12667"/>
        <dbReference type="ChEBI" id="CHEBI:15378"/>
        <dbReference type="ChEBI" id="CHEBI:57287"/>
        <dbReference type="ChEBI" id="CHEBI:57385"/>
        <dbReference type="ChEBI" id="CHEBI:64723"/>
        <dbReference type="ChEBI" id="CHEBI:133050"/>
        <dbReference type="EC" id="2.3.1.97"/>
    </reaction>
</comment>
<proteinExistence type="inferred from homology"/>
<gene>
    <name evidence="12" type="ORF">YALI1_E01614g</name>
</gene>
<dbReference type="AlphaFoldDB" id="A0A1H6PSF7"/>
<dbReference type="Pfam" id="PF02799">
    <property type="entry name" value="NMT_C"/>
    <property type="match status" value="1"/>
</dbReference>
<feature type="domain" description="Glycylpeptide N-tetradecanoyltransferase C-terminal" evidence="11">
    <location>
        <begin position="264"/>
        <end position="478"/>
    </location>
</feature>
<accession>A0A1H6PSF7</accession>
<dbReference type="SUPFAM" id="SSF55729">
    <property type="entry name" value="Acyl-CoA N-acyltransferases (Nat)"/>
    <property type="match status" value="2"/>
</dbReference>
<evidence type="ECO:0000313" key="12">
    <source>
        <dbReference type="EMBL" id="AOW04791.1"/>
    </source>
</evidence>
<comment type="similarity">
    <text evidence="1 8">Belongs to the NMT family.</text>
</comment>
<reference evidence="12 13" key="1">
    <citation type="journal article" date="2016" name="PLoS ONE">
        <title>Sequence Assembly of Yarrowia lipolytica Strain W29/CLIB89 Shows Transposable Element Diversity.</title>
        <authorList>
            <person name="Magnan C."/>
            <person name="Yu J."/>
            <person name="Chang I."/>
            <person name="Jahn E."/>
            <person name="Kanomata Y."/>
            <person name="Wu J."/>
            <person name="Zeller M."/>
            <person name="Oakes M."/>
            <person name="Baldi P."/>
            <person name="Sandmeyer S."/>
        </authorList>
    </citation>
    <scope>NUCLEOTIDE SEQUENCE [LARGE SCALE GENOMIC DNA]</scope>
    <source>
        <strain evidence="13">CLIB89(W29)</strain>
    </source>
</reference>
<keyword evidence="5 7" id="KW-0808">Transferase</keyword>
<dbReference type="Proteomes" id="UP000182444">
    <property type="component" value="Chromosome 1E"/>
</dbReference>
<dbReference type="GeneID" id="2912937"/>
<dbReference type="PANTHER" id="PTHR11377">
    <property type="entry name" value="N-MYRISTOYL TRANSFERASE"/>
    <property type="match status" value="1"/>
</dbReference>
<evidence type="ECO:0000259" key="10">
    <source>
        <dbReference type="Pfam" id="PF01233"/>
    </source>
</evidence>
<dbReference type="InterPro" id="IPR016181">
    <property type="entry name" value="Acyl_CoA_acyltransferase"/>
</dbReference>
<dbReference type="OrthoDB" id="60315at2759"/>
<name>A0A1H6PSF7_YARLL</name>
<dbReference type="InterPro" id="IPR022677">
    <property type="entry name" value="NMT_C"/>
</dbReference>
<feature type="region of interest" description="Disordered" evidence="9">
    <location>
        <begin position="1"/>
        <end position="40"/>
    </location>
</feature>
<sequence length="480" mass="55195">MAEKNTKPEESKRKEEEEFNEEDLGEPIAQGTGIPPGMSADKFNEILKMFQQQMAMQDIPDREKAKKWEEYLFWKTQPVPKFDEDIDSEGPIEHKKLEDVRPTPYNLPAEYEWSDVDIENPEHIQEVYDLLYDNYVEDDDATFRFKYSASFLDWALKPPGWQKTWYPCVRVAATGKMVAFISAIPTSIQLRDNDLIKAVEINFLCVHKKLRSKRLAPVLIKEITRRVNQKDIWQALYTAGVVLPSPVSTCRYYHRPLNWTKLYEIGFSAIPPNQTAASMVARYTLPKEVPLKVRAMTKADVKAVHAILQNYLSAASEMSQHFSEEEVAHWFVDPISEDKNDDKIVYSYVVEEDGKVIDFFSFYKLDHTVLKEWATESNLRAAYGFYYATSSLSSAKARQDRVKELIGSAVILANNLGFEVYNELTLLDNPSHLDDLKFGCGDGYLNYYLFNYRAQPVHGGLDKQKQLEQLDGKGVGVIML</sequence>
<dbReference type="FunFam" id="3.40.630.30:FF:000042">
    <property type="entry name" value="Glycylpeptide N-tetradecanoyltransferase"/>
    <property type="match status" value="1"/>
</dbReference>